<evidence type="ECO:0000256" key="2">
    <source>
        <dbReference type="ARBA" id="ARBA00023015"/>
    </source>
</evidence>
<dbReference type="SUPFAM" id="SSF46785">
    <property type="entry name" value="Winged helix' DNA-binding domain"/>
    <property type="match status" value="1"/>
</dbReference>
<evidence type="ECO:0000313" key="6">
    <source>
        <dbReference type="EMBL" id="MCP3428352.1"/>
    </source>
</evidence>
<dbReference type="EMBL" id="JANATA010000006">
    <property type="protein sequence ID" value="MCP3428352.1"/>
    <property type="molecule type" value="Genomic_DNA"/>
</dbReference>
<dbReference type="Gene3D" id="1.10.10.10">
    <property type="entry name" value="Winged helix-like DNA-binding domain superfamily/Winged helix DNA-binding domain"/>
    <property type="match status" value="1"/>
</dbReference>
<keyword evidence="3" id="KW-0238">DNA-binding</keyword>
<comment type="similarity">
    <text evidence="1">Belongs to the LysR transcriptional regulatory family.</text>
</comment>
<dbReference type="Gene3D" id="3.40.190.290">
    <property type="match status" value="1"/>
</dbReference>
<protein>
    <submittedName>
        <fullName evidence="6">LysR family transcriptional regulator</fullName>
    </submittedName>
</protein>
<organism evidence="6 7">
    <name type="scientific">Opacimonas viscosa</name>
    <dbReference type="NCBI Taxonomy" id="2961944"/>
    <lineage>
        <taxon>Bacteria</taxon>
        <taxon>Pseudomonadati</taxon>
        <taxon>Pseudomonadota</taxon>
        <taxon>Gammaproteobacteria</taxon>
        <taxon>Alteromonadales</taxon>
        <taxon>Alteromonadaceae</taxon>
        <taxon>Opacimonas</taxon>
    </lineage>
</organism>
<dbReference type="PANTHER" id="PTHR30126:SF5">
    <property type="entry name" value="HTH-TYPE TRANSCRIPTIONAL ACTIVATOR CMPR"/>
    <property type="match status" value="1"/>
</dbReference>
<evidence type="ECO:0000256" key="4">
    <source>
        <dbReference type="ARBA" id="ARBA00023163"/>
    </source>
</evidence>
<dbReference type="Pfam" id="PF03466">
    <property type="entry name" value="LysR_substrate"/>
    <property type="match status" value="1"/>
</dbReference>
<reference evidence="6" key="1">
    <citation type="submission" date="2022-07" db="EMBL/GenBank/DDBJ databases">
        <title>Characterization of the Novel Bacterium Alteromonas immobilis LMIT006 and Alteromonas gregis LMIT007.</title>
        <authorList>
            <person name="Lin X."/>
        </authorList>
    </citation>
    <scope>NUCLEOTIDE SEQUENCE</scope>
    <source>
        <strain evidence="6">LMIT007</strain>
    </source>
</reference>
<evidence type="ECO:0000256" key="3">
    <source>
        <dbReference type="ARBA" id="ARBA00023125"/>
    </source>
</evidence>
<accession>A0AA41WXI4</accession>
<evidence type="ECO:0000313" key="7">
    <source>
        <dbReference type="Proteomes" id="UP001165413"/>
    </source>
</evidence>
<dbReference type="RefSeq" id="WP_254099563.1">
    <property type="nucleotide sequence ID" value="NZ_JANATA010000006.1"/>
</dbReference>
<keyword evidence="4" id="KW-0804">Transcription</keyword>
<keyword evidence="7" id="KW-1185">Reference proteome</keyword>
<evidence type="ECO:0000256" key="1">
    <source>
        <dbReference type="ARBA" id="ARBA00009437"/>
    </source>
</evidence>
<gene>
    <name evidence="6" type="ORF">NLF92_05260</name>
</gene>
<keyword evidence="2" id="KW-0805">Transcription regulation</keyword>
<dbReference type="AlphaFoldDB" id="A0AA41WXI4"/>
<comment type="caution">
    <text evidence="6">The sequence shown here is derived from an EMBL/GenBank/DDBJ whole genome shotgun (WGS) entry which is preliminary data.</text>
</comment>
<dbReference type="Proteomes" id="UP001165413">
    <property type="component" value="Unassembled WGS sequence"/>
</dbReference>
<name>A0AA41WXI4_9ALTE</name>
<dbReference type="Pfam" id="PF00126">
    <property type="entry name" value="HTH_1"/>
    <property type="match status" value="1"/>
</dbReference>
<evidence type="ECO:0000259" key="5">
    <source>
        <dbReference type="PROSITE" id="PS50931"/>
    </source>
</evidence>
<dbReference type="GO" id="GO:0003700">
    <property type="term" value="F:DNA-binding transcription factor activity"/>
    <property type="evidence" value="ECO:0007669"/>
    <property type="project" value="InterPro"/>
</dbReference>
<dbReference type="GO" id="GO:0000976">
    <property type="term" value="F:transcription cis-regulatory region binding"/>
    <property type="evidence" value="ECO:0007669"/>
    <property type="project" value="TreeGrafter"/>
</dbReference>
<dbReference type="PROSITE" id="PS50931">
    <property type="entry name" value="HTH_LYSR"/>
    <property type="match status" value="1"/>
</dbReference>
<feature type="domain" description="HTH lysR-type" evidence="5">
    <location>
        <begin position="4"/>
        <end position="61"/>
    </location>
</feature>
<dbReference type="SUPFAM" id="SSF53850">
    <property type="entry name" value="Periplasmic binding protein-like II"/>
    <property type="match status" value="1"/>
</dbReference>
<dbReference type="InterPro" id="IPR036388">
    <property type="entry name" value="WH-like_DNA-bd_sf"/>
</dbReference>
<dbReference type="InterPro" id="IPR005119">
    <property type="entry name" value="LysR_subst-bd"/>
</dbReference>
<dbReference type="PANTHER" id="PTHR30126">
    <property type="entry name" value="HTH-TYPE TRANSCRIPTIONAL REGULATOR"/>
    <property type="match status" value="1"/>
</dbReference>
<dbReference type="InterPro" id="IPR000847">
    <property type="entry name" value="LysR_HTH_N"/>
</dbReference>
<sequence length="224" mass="24798">MNSITFRLLQVFKQVVESGSITGASAKLSLSQPTVSLQLKKLSEIYDMTLLETHHGTINLTAAGKAVYQSAIAILQTQSELDAHIMALKGQSKGSFKLAVVTTAKYLIPKILKPFCLEHPGINIQVKVGNSQQLLDRVKQQQDDMYILSDVPDFSDIDVHAFMQNKLHVVAPTDFTGPNHCHLSALQEHKFLVREQGSSTHKALQNYCIQNNISLSNIMLIESN</sequence>
<dbReference type="InterPro" id="IPR036390">
    <property type="entry name" value="WH_DNA-bd_sf"/>
</dbReference>
<proteinExistence type="inferred from homology"/>